<evidence type="ECO:0000313" key="1">
    <source>
        <dbReference type="EMBL" id="PKU22950.1"/>
    </source>
</evidence>
<comment type="caution">
    <text evidence="1">The sequence shown here is derived from an EMBL/GenBank/DDBJ whole genome shotgun (WGS) entry which is preliminary data.</text>
</comment>
<reference evidence="2" key="1">
    <citation type="submission" date="2017-12" db="EMBL/GenBank/DDBJ databases">
        <title>Draft genome sequence of Telmatospirillum siberiense 26-4b1T, an acidotolerant peatland alphaproteobacterium potentially involved in sulfur cycling.</title>
        <authorList>
            <person name="Hausmann B."/>
            <person name="Pjevac P."/>
            <person name="Schreck K."/>
            <person name="Herbold C.W."/>
            <person name="Daims H."/>
            <person name="Wagner M."/>
            <person name="Pester M."/>
            <person name="Loy A."/>
        </authorList>
    </citation>
    <scope>NUCLEOTIDE SEQUENCE [LARGE SCALE GENOMIC DNA]</scope>
    <source>
        <strain evidence="2">26-4b1</strain>
    </source>
</reference>
<dbReference type="Proteomes" id="UP000233293">
    <property type="component" value="Unassembled WGS sequence"/>
</dbReference>
<gene>
    <name evidence="1" type="ORF">CWS72_19040</name>
</gene>
<proteinExistence type="predicted"/>
<accession>A0A2N3PRA9</accession>
<dbReference type="OrthoDB" id="7864523at2"/>
<name>A0A2N3PRA9_9PROT</name>
<dbReference type="AlphaFoldDB" id="A0A2N3PRA9"/>
<sequence>MQEREPNLVTSGLSGPVTKDGVTVDVHIVRLENETDWSLEVVNEAGTSIVWDNLFSSDDAALVEFRRTVAEEGMRAFLDNGNVLPFRR</sequence>
<organism evidence="1 2">
    <name type="scientific">Telmatospirillum siberiense</name>
    <dbReference type="NCBI Taxonomy" id="382514"/>
    <lineage>
        <taxon>Bacteria</taxon>
        <taxon>Pseudomonadati</taxon>
        <taxon>Pseudomonadota</taxon>
        <taxon>Alphaproteobacteria</taxon>
        <taxon>Rhodospirillales</taxon>
        <taxon>Rhodospirillaceae</taxon>
        <taxon>Telmatospirillum</taxon>
    </lineage>
</organism>
<dbReference type="RefSeq" id="WP_101252224.1">
    <property type="nucleotide sequence ID" value="NZ_PIUM01000025.1"/>
</dbReference>
<dbReference type="EMBL" id="PIUM01000025">
    <property type="protein sequence ID" value="PKU22950.1"/>
    <property type="molecule type" value="Genomic_DNA"/>
</dbReference>
<evidence type="ECO:0000313" key="2">
    <source>
        <dbReference type="Proteomes" id="UP000233293"/>
    </source>
</evidence>
<keyword evidence="2" id="KW-1185">Reference proteome</keyword>
<protein>
    <submittedName>
        <fullName evidence="1">Uncharacterized protein</fullName>
    </submittedName>
</protein>